<comment type="function">
    <text evidence="2 9">Removes 5-oxoproline from various penultimate amino acid residues except L-proline.</text>
</comment>
<feature type="active site" evidence="9 10">
    <location>
        <position position="81"/>
    </location>
</feature>
<dbReference type="GO" id="GO:0016920">
    <property type="term" value="F:pyroglutamyl-peptidase activity"/>
    <property type="evidence" value="ECO:0007669"/>
    <property type="project" value="UniProtKB-UniRule"/>
</dbReference>
<dbReference type="InterPro" id="IPR000816">
    <property type="entry name" value="Peptidase_C15"/>
</dbReference>
<accession>E1LDK3</accession>
<evidence type="ECO:0000256" key="1">
    <source>
        <dbReference type="ARBA" id="ARBA00001770"/>
    </source>
</evidence>
<evidence type="ECO:0000256" key="9">
    <source>
        <dbReference type="HAMAP-Rule" id="MF_00417"/>
    </source>
</evidence>
<dbReference type="HAMAP" id="MF_00417">
    <property type="entry name" value="Pyrrolid_peptidase"/>
    <property type="match status" value="1"/>
</dbReference>
<dbReference type="PANTHER" id="PTHR23402">
    <property type="entry name" value="PROTEASE FAMILY C15 PYROGLUTAMYL-PEPTIDASE I-RELATED"/>
    <property type="match status" value="1"/>
</dbReference>
<organism evidence="12 13">
    <name type="scientific">Veillonella atypica ACS-134-V-Col7a</name>
    <dbReference type="NCBI Taxonomy" id="866778"/>
    <lineage>
        <taxon>Bacteria</taxon>
        <taxon>Bacillati</taxon>
        <taxon>Bacillota</taxon>
        <taxon>Negativicutes</taxon>
        <taxon>Veillonellales</taxon>
        <taxon>Veillonellaceae</taxon>
        <taxon>Veillonella</taxon>
    </lineage>
</organism>
<dbReference type="PANTHER" id="PTHR23402:SF1">
    <property type="entry name" value="PYROGLUTAMYL-PEPTIDASE I"/>
    <property type="match status" value="1"/>
</dbReference>
<comment type="similarity">
    <text evidence="4 9">Belongs to the peptidase C15 family.</text>
</comment>
<dbReference type="GO" id="GO:0005829">
    <property type="term" value="C:cytosol"/>
    <property type="evidence" value="ECO:0007669"/>
    <property type="project" value="InterPro"/>
</dbReference>
<evidence type="ECO:0000256" key="10">
    <source>
        <dbReference type="PROSITE-ProRule" id="PRU10076"/>
    </source>
</evidence>
<evidence type="ECO:0000256" key="4">
    <source>
        <dbReference type="ARBA" id="ARBA00006641"/>
    </source>
</evidence>
<proteinExistence type="inferred from homology"/>
<keyword evidence="8 9" id="KW-0788">Thiol protease</keyword>
<feature type="active site" evidence="9">
    <location>
        <position position="167"/>
    </location>
</feature>
<comment type="caution">
    <text evidence="12">The sequence shown here is derived from an EMBL/GenBank/DDBJ whole genome shotgun (WGS) entry which is preliminary data.</text>
</comment>
<comment type="catalytic activity">
    <reaction evidence="1 9 10">
        <text>Release of an N-terminal pyroglutamyl group from a polypeptide, the second amino acid generally not being Pro.</text>
        <dbReference type="EC" id="3.4.19.3"/>
    </reaction>
</comment>
<dbReference type="GO" id="GO:0006508">
    <property type="term" value="P:proteolysis"/>
    <property type="evidence" value="ECO:0007669"/>
    <property type="project" value="UniProtKB-KW"/>
</dbReference>
<keyword evidence="7 9" id="KW-0378">Hydrolase</keyword>
<dbReference type="PIRSF" id="PIRSF015592">
    <property type="entry name" value="Prld-crbxl_pptds"/>
    <property type="match status" value="1"/>
</dbReference>
<dbReference type="InterPro" id="IPR033694">
    <property type="entry name" value="PGPEP1_Cys_AS"/>
</dbReference>
<evidence type="ECO:0000256" key="5">
    <source>
        <dbReference type="ARBA" id="ARBA00022490"/>
    </source>
</evidence>
<gene>
    <name evidence="9 12" type="primary">pcp</name>
    <name evidence="12" type="ORF">HMPREF9684_1257</name>
</gene>
<dbReference type="EC" id="3.4.19.3" evidence="9"/>
<dbReference type="PRINTS" id="PR00706">
    <property type="entry name" value="PYROGLUPTASE"/>
</dbReference>
<dbReference type="Proteomes" id="UP000005942">
    <property type="component" value="Unassembled WGS sequence"/>
</dbReference>
<dbReference type="NCBIfam" id="TIGR00504">
    <property type="entry name" value="pyro_pdase"/>
    <property type="match status" value="1"/>
</dbReference>
<dbReference type="Pfam" id="PF01470">
    <property type="entry name" value="Peptidase_C15"/>
    <property type="match status" value="1"/>
</dbReference>
<dbReference type="Gene3D" id="3.40.630.20">
    <property type="entry name" value="Peptidase C15, pyroglutamyl peptidase I-like"/>
    <property type="match status" value="1"/>
</dbReference>
<dbReference type="InterPro" id="IPR016125">
    <property type="entry name" value="Peptidase_C15-like"/>
</dbReference>
<evidence type="ECO:0000256" key="11">
    <source>
        <dbReference type="PROSITE-ProRule" id="PRU10077"/>
    </source>
</evidence>
<dbReference type="EMBL" id="AEDS01000063">
    <property type="protein sequence ID" value="EFL57324.1"/>
    <property type="molecule type" value="Genomic_DNA"/>
</dbReference>
<dbReference type="PROSITE" id="PS01334">
    <property type="entry name" value="PYRASE_CYS"/>
    <property type="match status" value="1"/>
</dbReference>
<comment type="subcellular location">
    <subcellularLocation>
        <location evidence="3 9">Cytoplasm</location>
    </subcellularLocation>
</comment>
<dbReference type="InterPro" id="IPR036440">
    <property type="entry name" value="Peptidase_C15-like_sf"/>
</dbReference>
<dbReference type="MEROPS" id="C15.001"/>
<dbReference type="InterPro" id="IPR029762">
    <property type="entry name" value="PGP-I_bact-type"/>
</dbReference>
<dbReference type="SUPFAM" id="SSF53182">
    <property type="entry name" value="Pyrrolidone carboxyl peptidase (pyroglutamate aminopeptidase)"/>
    <property type="match status" value="1"/>
</dbReference>
<dbReference type="CDD" id="cd00501">
    <property type="entry name" value="Peptidase_C15"/>
    <property type="match status" value="1"/>
</dbReference>
<dbReference type="NCBIfam" id="NF009676">
    <property type="entry name" value="PRK13197.1"/>
    <property type="match status" value="1"/>
</dbReference>
<reference evidence="12 13" key="1">
    <citation type="submission" date="2010-08" db="EMBL/GenBank/DDBJ databases">
        <authorList>
            <person name="Durkin A.S."/>
            <person name="Madupu R."/>
            <person name="Torralba M."/>
            <person name="Gillis M."/>
            <person name="Methe B."/>
            <person name="Sutton G."/>
            <person name="Nelson K.E."/>
        </authorList>
    </citation>
    <scope>NUCLEOTIDE SEQUENCE [LARGE SCALE GENOMIC DNA]</scope>
    <source>
        <strain evidence="12 13">ACS-134-V-Col7a</strain>
    </source>
</reference>
<sequence length="218" mass="23682">MMKTILITGFDPFGGEPINPAWEAVKTMDGYTDGDYKVVTQMVPTVRYTSVDTVKAAAEQCKPDFILCVGQAGGRPDITVERVAINCDDFRIPDNAGNQPEDEPIVADGPSAYFATLPIKNIVNALHQASIPAKVSNTAGTFVCNHLMYGVCHYAAQKGNIKAGFMHIPYLPSQVVDKPNQPSMAVETVRATLETIVHVLAHGESYKAQDINYTTPHE</sequence>
<evidence type="ECO:0000313" key="13">
    <source>
        <dbReference type="Proteomes" id="UP000005942"/>
    </source>
</evidence>
<evidence type="ECO:0000256" key="6">
    <source>
        <dbReference type="ARBA" id="ARBA00022670"/>
    </source>
</evidence>
<evidence type="ECO:0000313" key="12">
    <source>
        <dbReference type="EMBL" id="EFL57324.1"/>
    </source>
</evidence>
<keyword evidence="6 9" id="KW-0645">Protease</keyword>
<protein>
    <recommendedName>
        <fullName evidence="9">Pyrrolidone-carboxylate peptidase</fullName>
        <ecNumber evidence="9">3.4.19.3</ecNumber>
    </recommendedName>
    <alternativeName>
        <fullName evidence="9">5-oxoprolyl-peptidase</fullName>
    </alternativeName>
    <alternativeName>
        <fullName evidence="9">Pyroglutamyl-peptidase I</fullName>
        <shortName evidence="9">PGP-I</shortName>
        <shortName evidence="9">Pyrase</shortName>
    </alternativeName>
</protein>
<name>E1LDK3_9FIRM</name>
<evidence type="ECO:0000256" key="3">
    <source>
        <dbReference type="ARBA" id="ARBA00004496"/>
    </source>
</evidence>
<feature type="active site" evidence="9 11">
    <location>
        <position position="144"/>
    </location>
</feature>
<comment type="subunit">
    <text evidence="9">Homotetramer.</text>
</comment>
<evidence type="ECO:0000256" key="2">
    <source>
        <dbReference type="ARBA" id="ARBA00002280"/>
    </source>
</evidence>
<dbReference type="PROSITE" id="PS01333">
    <property type="entry name" value="PYRASE_GLU"/>
    <property type="match status" value="1"/>
</dbReference>
<dbReference type="AlphaFoldDB" id="E1LDK3"/>
<evidence type="ECO:0000256" key="7">
    <source>
        <dbReference type="ARBA" id="ARBA00022801"/>
    </source>
</evidence>
<dbReference type="InterPro" id="IPR033693">
    <property type="entry name" value="PGPEP1_Glu_AS"/>
</dbReference>
<evidence type="ECO:0000256" key="8">
    <source>
        <dbReference type="ARBA" id="ARBA00022807"/>
    </source>
</evidence>
<keyword evidence="5 9" id="KW-0963">Cytoplasm</keyword>
<dbReference type="FunFam" id="3.40.630.20:FF:000001">
    <property type="entry name" value="Pyrrolidone-carboxylate peptidase"/>
    <property type="match status" value="1"/>
</dbReference>